<dbReference type="InterPro" id="IPR029063">
    <property type="entry name" value="SAM-dependent_MTases_sf"/>
</dbReference>
<evidence type="ECO:0000256" key="1">
    <source>
        <dbReference type="ARBA" id="ARBA00022555"/>
    </source>
</evidence>
<keyword evidence="2 10" id="KW-0489">Methyltransferase</keyword>
<keyword evidence="1 10" id="KW-0820">tRNA-binding</keyword>
<dbReference type="PANTHER" id="PTHR10631:SF3">
    <property type="entry name" value="TRNA (GUANINE(26)-N(2))-DIMETHYLTRANSFERASE"/>
    <property type="match status" value="1"/>
</dbReference>
<dbReference type="GO" id="GO:0160104">
    <property type="term" value="F:tRNA (guanine(26)-N2)-dimethyltransferase activity"/>
    <property type="evidence" value="ECO:0007669"/>
    <property type="project" value="UniProtKB-UniRule"/>
</dbReference>
<protein>
    <recommendedName>
        <fullName evidence="9 10">tRNA (guanine(26)-N(2))-dimethyltransferase</fullName>
        <ecNumber evidence="7 10">2.1.1.216</ecNumber>
    </recommendedName>
</protein>
<dbReference type="GO" id="GO:0002940">
    <property type="term" value="P:tRNA N2-guanine methylation"/>
    <property type="evidence" value="ECO:0007669"/>
    <property type="project" value="TreeGrafter"/>
</dbReference>
<organism evidence="13">
    <name type="scientific">Enterobius vermicularis</name>
    <name type="common">Human pinworm</name>
    <dbReference type="NCBI Taxonomy" id="51028"/>
    <lineage>
        <taxon>Eukaryota</taxon>
        <taxon>Metazoa</taxon>
        <taxon>Ecdysozoa</taxon>
        <taxon>Nematoda</taxon>
        <taxon>Chromadorea</taxon>
        <taxon>Rhabditida</taxon>
        <taxon>Spirurina</taxon>
        <taxon>Oxyuridomorpha</taxon>
        <taxon>Oxyuroidea</taxon>
        <taxon>Oxyuridae</taxon>
        <taxon>Enterobius</taxon>
    </lineage>
</organism>
<dbReference type="FunFam" id="3.40.50.150:FF:000051">
    <property type="entry name" value="tRNA (guanine(26)-N(2))-dimethyltransferase"/>
    <property type="match status" value="1"/>
</dbReference>
<evidence type="ECO:0000256" key="8">
    <source>
        <dbReference type="ARBA" id="ARBA00051897"/>
    </source>
</evidence>
<reference evidence="13" key="1">
    <citation type="submission" date="2017-02" db="UniProtKB">
        <authorList>
            <consortium name="WormBaseParasite"/>
        </authorList>
    </citation>
    <scope>IDENTIFICATION</scope>
</reference>
<dbReference type="Gene3D" id="3.40.50.150">
    <property type="entry name" value="Vaccinia Virus protein VP39"/>
    <property type="match status" value="1"/>
</dbReference>
<dbReference type="Proteomes" id="UP000274131">
    <property type="component" value="Unassembled WGS sequence"/>
</dbReference>
<evidence type="ECO:0000256" key="7">
    <source>
        <dbReference type="ARBA" id="ARBA00039099"/>
    </source>
</evidence>
<evidence type="ECO:0000256" key="4">
    <source>
        <dbReference type="ARBA" id="ARBA00022691"/>
    </source>
</evidence>
<accession>A0A0N4V5U7</accession>
<dbReference type="NCBIfam" id="TIGR00308">
    <property type="entry name" value="TRM1"/>
    <property type="match status" value="1"/>
</dbReference>
<dbReference type="GO" id="GO:0000049">
    <property type="term" value="F:tRNA binding"/>
    <property type="evidence" value="ECO:0007669"/>
    <property type="project" value="UniProtKB-UniRule"/>
</dbReference>
<evidence type="ECO:0000256" key="6">
    <source>
        <dbReference type="ARBA" id="ARBA00022884"/>
    </source>
</evidence>
<keyword evidence="6 10" id="KW-0694">RNA-binding</keyword>
<name>A0A0N4V5U7_ENTVE</name>
<comment type="similarity">
    <text evidence="10">Belongs to the class I-like SAM-binding methyltransferase superfamily. Trm1 family.</text>
</comment>
<dbReference type="InterPro" id="IPR042296">
    <property type="entry name" value="tRNA_met_Trm1_C"/>
</dbReference>
<dbReference type="SUPFAM" id="SSF53335">
    <property type="entry name" value="S-adenosyl-L-methionine-dependent methyltransferases"/>
    <property type="match status" value="1"/>
</dbReference>
<evidence type="ECO:0000256" key="5">
    <source>
        <dbReference type="ARBA" id="ARBA00022694"/>
    </source>
</evidence>
<keyword evidence="3 10" id="KW-0808">Transferase</keyword>
<sequence>MTTLSEGVRILDALSASGLRALRFAKEIPNVLEVVANDFSENAVEAVKQNIVLNGLEGLVKPNFGDAIEVMMSHRALDKRFHAIDLDPYGSASVFLDAAVQAVADQGILMVTCTDMAVLCGNTPESCYNKYGSVGLRHKCCHEFAIRVLLKALDSHANRYARYIEPLLSLSIDFYVRVFVRLHTSAHHAKDSITKAANVLACVGCHSLQLQPLAKKVVSGASVKYTASMVDSGLLDGNGKCIHCGQSVHFAGPIYSAPIHQLSFVNSLITRLRSIEAEENLATYNRLLGVLTVIAEELQDVPLYYENDQLWHIIKSPVPKSLLVRSAILNAGYRCSISHCNPKAIKTDAPLDFLWDIVRTVVCYLTSLVDIINSGTVLPLILCINSLAFLSVSFFLACDLKQKDIGHSDSFFIYTDFLKHHCLLRTFSFCERHICLRHEVDLRTNSEAQARSKTDGLLRFQCNRGKNWGPKNKAKGSINSVKAGFFASVEKDGCVASSESH</sequence>
<reference evidence="11 12" key="2">
    <citation type="submission" date="2018-10" db="EMBL/GenBank/DDBJ databases">
        <authorList>
            <consortium name="Pathogen Informatics"/>
        </authorList>
    </citation>
    <scope>NUCLEOTIDE SEQUENCE [LARGE SCALE GENOMIC DNA]</scope>
</reference>
<keyword evidence="5 10" id="KW-0819">tRNA processing</keyword>
<evidence type="ECO:0000313" key="12">
    <source>
        <dbReference type="Proteomes" id="UP000274131"/>
    </source>
</evidence>
<dbReference type="Pfam" id="PF02005">
    <property type="entry name" value="TRM"/>
    <property type="match status" value="1"/>
</dbReference>
<proteinExistence type="inferred from homology"/>
<dbReference type="OrthoDB" id="6349953at2759"/>
<evidence type="ECO:0000256" key="2">
    <source>
        <dbReference type="ARBA" id="ARBA00022603"/>
    </source>
</evidence>
<comment type="catalytic activity">
    <reaction evidence="8 10">
        <text>guanosine(26) in tRNA + 2 S-adenosyl-L-methionine = N(2)-dimethylguanosine(26) in tRNA + 2 S-adenosyl-L-homocysteine + 2 H(+)</text>
        <dbReference type="Rhea" id="RHEA:43140"/>
        <dbReference type="Rhea" id="RHEA-COMP:10359"/>
        <dbReference type="Rhea" id="RHEA-COMP:10360"/>
        <dbReference type="ChEBI" id="CHEBI:15378"/>
        <dbReference type="ChEBI" id="CHEBI:57856"/>
        <dbReference type="ChEBI" id="CHEBI:59789"/>
        <dbReference type="ChEBI" id="CHEBI:74269"/>
        <dbReference type="ChEBI" id="CHEBI:74513"/>
        <dbReference type="EC" id="2.1.1.216"/>
    </reaction>
</comment>
<dbReference type="WBParaSite" id="EVEC_0000561601-mRNA-1">
    <property type="protein sequence ID" value="EVEC_0000561601-mRNA-1"/>
    <property type="gene ID" value="EVEC_0000561601"/>
</dbReference>
<evidence type="ECO:0000313" key="13">
    <source>
        <dbReference type="WBParaSite" id="EVEC_0000561601-mRNA-1"/>
    </source>
</evidence>
<dbReference type="GO" id="GO:0005634">
    <property type="term" value="C:nucleus"/>
    <property type="evidence" value="ECO:0007669"/>
    <property type="project" value="TreeGrafter"/>
</dbReference>
<dbReference type="AlphaFoldDB" id="A0A0N4V5U7"/>
<dbReference type="EMBL" id="UXUI01008095">
    <property type="protein sequence ID" value="VDD90476.1"/>
    <property type="molecule type" value="Genomic_DNA"/>
</dbReference>
<dbReference type="PROSITE" id="PS51626">
    <property type="entry name" value="SAM_MT_TRM1"/>
    <property type="match status" value="1"/>
</dbReference>
<evidence type="ECO:0000313" key="11">
    <source>
        <dbReference type="EMBL" id="VDD90476.1"/>
    </source>
</evidence>
<keyword evidence="12" id="KW-1185">Reference proteome</keyword>
<dbReference type="PANTHER" id="PTHR10631">
    <property type="entry name" value="N 2 ,N 2 -DIMETHYLGUANOSINE TRNA METHYLTRANSFERASE"/>
    <property type="match status" value="1"/>
</dbReference>
<dbReference type="FunFam" id="3.30.56.70:FF:000001">
    <property type="entry name" value="tRNA (guanine(26)-N(2))-dimethyltransferase"/>
    <property type="match status" value="1"/>
</dbReference>
<dbReference type="InterPro" id="IPR002905">
    <property type="entry name" value="Trm1"/>
</dbReference>
<evidence type="ECO:0000256" key="3">
    <source>
        <dbReference type="ARBA" id="ARBA00022679"/>
    </source>
</evidence>
<dbReference type="CDD" id="cd02440">
    <property type="entry name" value="AdoMet_MTases"/>
    <property type="match status" value="1"/>
</dbReference>
<dbReference type="Gene3D" id="3.30.56.70">
    <property type="entry name" value="N2,N2-dimethylguanosine tRNA methyltransferase, C-terminal domain"/>
    <property type="match status" value="1"/>
</dbReference>
<keyword evidence="4 10" id="KW-0949">S-adenosyl-L-methionine</keyword>
<evidence type="ECO:0000256" key="10">
    <source>
        <dbReference type="PROSITE-ProRule" id="PRU00958"/>
    </source>
</evidence>
<dbReference type="EC" id="2.1.1.216" evidence="7 10"/>
<gene>
    <name evidence="11" type="ORF">EVEC_LOCUS5227</name>
</gene>
<evidence type="ECO:0000256" key="9">
    <source>
        <dbReference type="ARBA" id="ARBA00074266"/>
    </source>
</evidence>
<dbReference type="STRING" id="51028.A0A0N4V5U7"/>